<comment type="caution">
    <text evidence="2">The sequence shown here is derived from an EMBL/GenBank/DDBJ whole genome shotgun (WGS) entry which is preliminary data.</text>
</comment>
<name>A0A7H4P813_9ENTR</name>
<gene>
    <name evidence="2" type="ORF">NCTC9149_05044</name>
</gene>
<dbReference type="Proteomes" id="UP000254571">
    <property type="component" value="Unassembled WGS sequence"/>
</dbReference>
<dbReference type="EMBL" id="UGMX01000002">
    <property type="protein sequence ID" value="STW08578.1"/>
    <property type="molecule type" value="Genomic_DNA"/>
</dbReference>
<evidence type="ECO:0000313" key="3">
    <source>
        <dbReference type="Proteomes" id="UP000254571"/>
    </source>
</evidence>
<evidence type="ECO:0000313" key="2">
    <source>
        <dbReference type="EMBL" id="STW08578.1"/>
    </source>
</evidence>
<protein>
    <submittedName>
        <fullName evidence="2">Uncharacterized protein</fullName>
    </submittedName>
</protein>
<reference evidence="2 3" key="1">
    <citation type="submission" date="2018-06" db="EMBL/GenBank/DDBJ databases">
        <authorList>
            <consortium name="Pathogen Informatics"/>
            <person name="Doyle S."/>
        </authorList>
    </citation>
    <scope>NUCLEOTIDE SEQUENCE [LARGE SCALE GENOMIC DNA]</scope>
    <source>
        <strain evidence="2 3">NCTC9149</strain>
    </source>
</reference>
<feature type="region of interest" description="Disordered" evidence="1">
    <location>
        <begin position="95"/>
        <end position="135"/>
    </location>
</feature>
<organism evidence="2 3">
    <name type="scientific">Klebsiella grimontii</name>
    <dbReference type="NCBI Taxonomy" id="2058152"/>
    <lineage>
        <taxon>Bacteria</taxon>
        <taxon>Pseudomonadati</taxon>
        <taxon>Pseudomonadota</taxon>
        <taxon>Gammaproteobacteria</taxon>
        <taxon>Enterobacterales</taxon>
        <taxon>Enterobacteriaceae</taxon>
        <taxon>Klebsiella/Raoultella group</taxon>
        <taxon>Klebsiella</taxon>
    </lineage>
</organism>
<proteinExistence type="predicted"/>
<dbReference type="AlphaFoldDB" id="A0A7H4P813"/>
<accession>A0A7H4P813</accession>
<evidence type="ECO:0000256" key="1">
    <source>
        <dbReference type="SAM" id="MobiDB-lite"/>
    </source>
</evidence>
<sequence>MPAIPALLALHQQMDQVVFIAGMVDPGDKHQLPAHDPFGDIFIFRHVVPANRQLQPLFTGAAGAWRRAPPGRGFRRPSGSWLLLRDRISGGLAFTQASQRDIGQRGHANANQRGDPRRQVSHHRAHGVGAQPPAS</sequence>